<reference evidence="3 4" key="1">
    <citation type="journal article" date="2020" name="Genome Biol. Evol.">
        <title>Comparative genomics of strictly vertically transmitted, feminizing microsporidia endosymbionts of amphipod crustaceans.</title>
        <authorList>
            <person name="Cormier A."/>
            <person name="Chebbi M.A."/>
            <person name="Giraud I."/>
            <person name="Wattier R."/>
            <person name="Teixeira M."/>
            <person name="Gilbert C."/>
            <person name="Rigaud T."/>
            <person name="Cordaux R."/>
        </authorList>
    </citation>
    <scope>NUCLEOTIDE SEQUENCE [LARGE SCALE GENOMIC DNA]</scope>
    <source>
        <strain evidence="3 4">Ou3-Ou53</strain>
    </source>
</reference>
<sequence>MSSITHIKRLAREMYREGSFLSYLDMMKRIPKSRTAGYSTNKFCTQWAAGRCRWCIANEHSRSTNMGYVYNACEGLDCSNRTSVNGKEGTRVEPRDPLNMEGVIRELSRQERKDAVEDEIYKIREQQAVCYYCKKPGHFKRECRKRMADRKGLSRQVNTYPEQNWVREESDITNKRIQNYTVLNNINKNRRIIPELTVAVHIDDKRSRFLVDTGSTTNLIKSCYVRGNVERSKVRLRAANGTEITVIGKKRIVFKIGGEIL</sequence>
<dbReference type="SMART" id="SM00343">
    <property type="entry name" value="ZnF_C2HC"/>
    <property type="match status" value="1"/>
</dbReference>
<feature type="domain" description="CCHC-type" evidence="2">
    <location>
        <begin position="130"/>
        <end position="145"/>
    </location>
</feature>
<dbReference type="AlphaFoldDB" id="A0A9P6H089"/>
<gene>
    <name evidence="3" type="ORF">NGRA_2251</name>
</gene>
<organism evidence="3 4">
    <name type="scientific">Nosema granulosis</name>
    <dbReference type="NCBI Taxonomy" id="83296"/>
    <lineage>
        <taxon>Eukaryota</taxon>
        <taxon>Fungi</taxon>
        <taxon>Fungi incertae sedis</taxon>
        <taxon>Microsporidia</taxon>
        <taxon>Nosematidae</taxon>
        <taxon>Nosema</taxon>
    </lineage>
</organism>
<evidence type="ECO:0000313" key="3">
    <source>
        <dbReference type="EMBL" id="KAF9762047.1"/>
    </source>
</evidence>
<dbReference type="OrthoDB" id="123661at2759"/>
<dbReference type="SUPFAM" id="SSF57756">
    <property type="entry name" value="Retrovirus zinc finger-like domains"/>
    <property type="match status" value="1"/>
</dbReference>
<accession>A0A9P6H089</accession>
<dbReference type="EMBL" id="SBJO01000219">
    <property type="protein sequence ID" value="KAF9762047.1"/>
    <property type="molecule type" value="Genomic_DNA"/>
</dbReference>
<keyword evidence="1" id="KW-0862">Zinc</keyword>
<evidence type="ECO:0000256" key="1">
    <source>
        <dbReference type="PROSITE-ProRule" id="PRU00047"/>
    </source>
</evidence>
<protein>
    <recommendedName>
        <fullName evidence="2">CCHC-type domain-containing protein</fullName>
    </recommendedName>
</protein>
<proteinExistence type="predicted"/>
<dbReference type="InterPro" id="IPR001878">
    <property type="entry name" value="Znf_CCHC"/>
</dbReference>
<dbReference type="PROSITE" id="PS50158">
    <property type="entry name" value="ZF_CCHC"/>
    <property type="match status" value="1"/>
</dbReference>
<dbReference type="GO" id="GO:0008270">
    <property type="term" value="F:zinc ion binding"/>
    <property type="evidence" value="ECO:0007669"/>
    <property type="project" value="UniProtKB-KW"/>
</dbReference>
<name>A0A9P6H089_9MICR</name>
<comment type="caution">
    <text evidence="3">The sequence shown here is derived from an EMBL/GenBank/DDBJ whole genome shotgun (WGS) entry which is preliminary data.</text>
</comment>
<dbReference type="SUPFAM" id="SSF50630">
    <property type="entry name" value="Acid proteases"/>
    <property type="match status" value="1"/>
</dbReference>
<dbReference type="Pfam" id="PF00098">
    <property type="entry name" value="zf-CCHC"/>
    <property type="match status" value="1"/>
</dbReference>
<keyword evidence="1" id="KW-0479">Metal-binding</keyword>
<keyword evidence="4" id="KW-1185">Reference proteome</keyword>
<dbReference type="Proteomes" id="UP000740883">
    <property type="component" value="Unassembled WGS sequence"/>
</dbReference>
<dbReference type="InterPro" id="IPR036875">
    <property type="entry name" value="Znf_CCHC_sf"/>
</dbReference>
<evidence type="ECO:0000259" key="2">
    <source>
        <dbReference type="PROSITE" id="PS50158"/>
    </source>
</evidence>
<dbReference type="Gene3D" id="4.10.60.10">
    <property type="entry name" value="Zinc finger, CCHC-type"/>
    <property type="match status" value="1"/>
</dbReference>
<dbReference type="InterPro" id="IPR021109">
    <property type="entry name" value="Peptidase_aspartic_dom_sf"/>
</dbReference>
<evidence type="ECO:0000313" key="4">
    <source>
        <dbReference type="Proteomes" id="UP000740883"/>
    </source>
</evidence>
<keyword evidence="1" id="KW-0863">Zinc-finger</keyword>
<dbReference type="GO" id="GO:0003676">
    <property type="term" value="F:nucleic acid binding"/>
    <property type="evidence" value="ECO:0007669"/>
    <property type="project" value="InterPro"/>
</dbReference>